<dbReference type="EMBL" id="SZYD01002380">
    <property type="protein sequence ID" value="KAC9612060.1"/>
    <property type="molecule type" value="Genomic_DNA"/>
</dbReference>
<comment type="caution">
    <text evidence="1">The sequence shown here is derived from an EMBL/GenBank/DDBJ whole genome shotgun (WGS) entry which is preliminary data.</text>
</comment>
<gene>
    <name evidence="1" type="ORF">E3N88_45563</name>
</gene>
<dbReference type="PANTHER" id="PTHR45508">
    <property type="entry name" value="RHODANESE-LIKE DOMAIN-CONTAINING PROTEIN 9, CHLOROPLASTIC"/>
    <property type="match status" value="1"/>
</dbReference>
<protein>
    <submittedName>
        <fullName evidence="1">Uncharacterized protein</fullName>
    </submittedName>
</protein>
<evidence type="ECO:0000313" key="2">
    <source>
        <dbReference type="Proteomes" id="UP000326396"/>
    </source>
</evidence>
<accession>A0A5N6L8S7</accession>
<organism evidence="1 2">
    <name type="scientific">Mikania micrantha</name>
    <name type="common">bitter vine</name>
    <dbReference type="NCBI Taxonomy" id="192012"/>
    <lineage>
        <taxon>Eukaryota</taxon>
        <taxon>Viridiplantae</taxon>
        <taxon>Streptophyta</taxon>
        <taxon>Embryophyta</taxon>
        <taxon>Tracheophyta</taxon>
        <taxon>Spermatophyta</taxon>
        <taxon>Magnoliopsida</taxon>
        <taxon>eudicotyledons</taxon>
        <taxon>Gunneridae</taxon>
        <taxon>Pentapetalae</taxon>
        <taxon>asterids</taxon>
        <taxon>campanulids</taxon>
        <taxon>Asterales</taxon>
        <taxon>Asteraceae</taxon>
        <taxon>Asteroideae</taxon>
        <taxon>Heliantheae alliance</taxon>
        <taxon>Eupatorieae</taxon>
        <taxon>Mikania</taxon>
    </lineage>
</organism>
<sequence length="125" mass="13721">MVSHGANHPRSEISRVDRHPLMAGISCCSSSALSSRSNFGAISLRFNNAHGGRTSTIFRKSLRINAEISYVNAEEAKKLVSEEGYSIVDVGIEFRQPKTEVGIQKSPSNINVRIQRTPPKQPSLD</sequence>
<dbReference type="GO" id="GO:0009507">
    <property type="term" value="C:chloroplast"/>
    <property type="evidence" value="ECO:0007669"/>
    <property type="project" value="TreeGrafter"/>
</dbReference>
<dbReference type="Proteomes" id="UP000326396">
    <property type="component" value="Unassembled WGS sequence"/>
</dbReference>
<dbReference type="AlphaFoldDB" id="A0A5N6L8S7"/>
<evidence type="ECO:0000313" key="1">
    <source>
        <dbReference type="EMBL" id="KAC9612060.1"/>
    </source>
</evidence>
<keyword evidence="2" id="KW-1185">Reference proteome</keyword>
<reference evidence="1 2" key="1">
    <citation type="submission" date="2019-05" db="EMBL/GenBank/DDBJ databases">
        <title>Mikania micrantha, genome provides insights into the molecular mechanism of rapid growth.</title>
        <authorList>
            <person name="Liu B."/>
        </authorList>
    </citation>
    <scope>NUCLEOTIDE SEQUENCE [LARGE SCALE GENOMIC DNA]</scope>
    <source>
        <strain evidence="1">NLD-2019</strain>
        <tissue evidence="1">Leaf</tissue>
    </source>
</reference>
<dbReference type="PANTHER" id="PTHR45508:SF1">
    <property type="entry name" value="RHODANESE-LIKE DOMAIN-CONTAINING PROTEIN 9, CHLOROPLASTIC"/>
    <property type="match status" value="1"/>
</dbReference>
<name>A0A5N6L8S7_9ASTR</name>
<proteinExistence type="predicted"/>
<dbReference type="InterPro" id="IPR044615">
    <property type="entry name" value="STR9"/>
</dbReference>